<dbReference type="Pfam" id="PF09330">
    <property type="entry name" value="Lact-deh-memb"/>
    <property type="match status" value="1"/>
</dbReference>
<name>A0A9K3M389_9STRA</name>
<dbReference type="GO" id="GO:0022904">
    <property type="term" value="P:respiratory electron transport chain"/>
    <property type="evidence" value="ECO:0007669"/>
    <property type="project" value="TreeGrafter"/>
</dbReference>
<protein>
    <submittedName>
        <fullName evidence="4">D-lactate dehydrogenase</fullName>
    </submittedName>
</protein>
<proteinExistence type="predicted"/>
<dbReference type="GO" id="GO:0055085">
    <property type="term" value="P:transmembrane transport"/>
    <property type="evidence" value="ECO:0007669"/>
    <property type="project" value="InterPro"/>
</dbReference>
<comment type="cofactor">
    <cofactor evidence="1">
        <name>FAD</name>
        <dbReference type="ChEBI" id="CHEBI:57692"/>
    </cofactor>
</comment>
<evidence type="ECO:0000259" key="3">
    <source>
        <dbReference type="PROSITE" id="PS51387"/>
    </source>
</evidence>
<dbReference type="AlphaFoldDB" id="A0A9K3M389"/>
<dbReference type="Proteomes" id="UP000693970">
    <property type="component" value="Unassembled WGS sequence"/>
</dbReference>
<dbReference type="GO" id="GO:0071949">
    <property type="term" value="F:FAD binding"/>
    <property type="evidence" value="ECO:0007669"/>
    <property type="project" value="InterPro"/>
</dbReference>
<dbReference type="PANTHER" id="PTHR43716:SF1">
    <property type="entry name" value="D-2-HYDROXYGLUTARATE DEHYDROGENASE, MITOCHONDRIAL"/>
    <property type="match status" value="1"/>
</dbReference>
<organism evidence="4 5">
    <name type="scientific">Nitzschia inconspicua</name>
    <dbReference type="NCBI Taxonomy" id="303405"/>
    <lineage>
        <taxon>Eukaryota</taxon>
        <taxon>Sar</taxon>
        <taxon>Stramenopiles</taxon>
        <taxon>Ochrophyta</taxon>
        <taxon>Bacillariophyta</taxon>
        <taxon>Bacillariophyceae</taxon>
        <taxon>Bacillariophycidae</taxon>
        <taxon>Bacillariales</taxon>
        <taxon>Bacillariaceae</taxon>
        <taxon>Nitzschia</taxon>
    </lineage>
</organism>
<gene>
    <name evidence="4" type="ORF">IV203_033866</name>
</gene>
<dbReference type="Pfam" id="PF01565">
    <property type="entry name" value="FAD_binding_4"/>
    <property type="match status" value="1"/>
</dbReference>
<dbReference type="GO" id="GO:0016491">
    <property type="term" value="F:oxidoreductase activity"/>
    <property type="evidence" value="ECO:0007669"/>
    <property type="project" value="UniProtKB-KW"/>
</dbReference>
<sequence length="699" mass="77286">MLQVGNVFLVKCRFTPSNAFPQARARSSTTSLFSSMSTVSSSSKYKSNNSNHEGSYQNYKMMASVAALSLTAGFVAGRNSHKTPEENDRVLPNGLPRSCCDAPKKDLTLEQQELYTKLQRIVGKNNIIQGGEENALTSKFLKGARLGHGTALAIVQPIKLTQVEAIVQAVVDAGCLVLVQGSNTGLTGGSVPRETDDGRPTVVISMKHFDTAFPIDDGKRMVCLAGVGLASLKRLVSENFPDRESHSILGSTFLNPTTAAGVAFGSGGTQCRKGPAWTERALYLKVVQDKYGKNIVKIVNRLGIEGFDEKEGEFESEMRSYKGILHQLDQYVTVVKGEHNNAMKKSNKSYGKEPAHDIHYKENLCKMDNQVSRYNADTKGCECNRSEGKVLILASVHDTFEAPVKDKTYWLSFSDLDTALRFRSEVCLDNPQDVPVSIEYMDRDTFDVIDRAGRVMGNAIKVLGTASPMVSKLWNIKLWVEGLNVRGASTFMDSVFYWLNPVLPSVLPRKIMDMGRAKDHHVCITVGDFDGSLDRFESRFSNFQENNPGSVDVYECTTAMEKASVSSFRFIAAPAFRTYCVGAGLQGVSVDYALPKNHGEEPQLPSTNMPTKRLRYSHFACNVVHEDLAYEQGVDTHEAKMELKRTVDQVCKGKLPAEHGHGTEYHAPKNTQKRWQKMDPLNVMNPGIGGLSSKYKYED</sequence>
<dbReference type="InterPro" id="IPR016166">
    <property type="entry name" value="FAD-bd_PCMH"/>
</dbReference>
<dbReference type="PROSITE" id="PS51387">
    <property type="entry name" value="FAD_PCMH"/>
    <property type="match status" value="1"/>
</dbReference>
<dbReference type="InterPro" id="IPR006094">
    <property type="entry name" value="Oxid_FAD_bind_N"/>
</dbReference>
<dbReference type="EMBL" id="JAGRRH010000002">
    <property type="protein sequence ID" value="KAG7373142.1"/>
    <property type="molecule type" value="Genomic_DNA"/>
</dbReference>
<keyword evidence="5" id="KW-1185">Reference proteome</keyword>
<evidence type="ECO:0000256" key="2">
    <source>
        <dbReference type="ARBA" id="ARBA00023002"/>
    </source>
</evidence>
<reference evidence="4" key="2">
    <citation type="submission" date="2021-04" db="EMBL/GenBank/DDBJ databases">
        <authorList>
            <person name="Podell S."/>
        </authorList>
    </citation>
    <scope>NUCLEOTIDE SEQUENCE</scope>
    <source>
        <strain evidence="4">Hildebrandi</strain>
    </source>
</reference>
<evidence type="ECO:0000256" key="1">
    <source>
        <dbReference type="ARBA" id="ARBA00001974"/>
    </source>
</evidence>
<comment type="caution">
    <text evidence="4">The sequence shown here is derived from an EMBL/GenBank/DDBJ whole genome shotgun (WGS) entry which is preliminary data.</text>
</comment>
<dbReference type="OrthoDB" id="5332616at2759"/>
<evidence type="ECO:0000313" key="5">
    <source>
        <dbReference type="Proteomes" id="UP000693970"/>
    </source>
</evidence>
<accession>A0A9K3M389</accession>
<dbReference type="PANTHER" id="PTHR43716">
    <property type="entry name" value="D-2-HYDROXYGLUTARATE DEHYDROGENASE, MITOCHONDRIAL"/>
    <property type="match status" value="1"/>
</dbReference>
<feature type="domain" description="FAD-binding PCMH-type" evidence="3">
    <location>
        <begin position="147"/>
        <end position="341"/>
    </location>
</feature>
<evidence type="ECO:0000313" key="4">
    <source>
        <dbReference type="EMBL" id="KAG7373142.1"/>
    </source>
</evidence>
<reference evidence="4" key="1">
    <citation type="journal article" date="2021" name="Sci. Rep.">
        <title>Diploid genomic architecture of Nitzschia inconspicua, an elite biomass production diatom.</title>
        <authorList>
            <person name="Oliver A."/>
            <person name="Podell S."/>
            <person name="Pinowska A."/>
            <person name="Traller J.C."/>
            <person name="Smith S.R."/>
            <person name="McClure R."/>
            <person name="Beliaev A."/>
            <person name="Bohutskyi P."/>
            <person name="Hill E.A."/>
            <person name="Rabines A."/>
            <person name="Zheng H."/>
            <person name="Allen L.Z."/>
            <person name="Kuo A."/>
            <person name="Grigoriev I.V."/>
            <person name="Allen A.E."/>
            <person name="Hazlebeck D."/>
            <person name="Allen E.E."/>
        </authorList>
    </citation>
    <scope>NUCLEOTIDE SEQUENCE</scope>
    <source>
        <strain evidence="4">Hildebrandi</strain>
    </source>
</reference>
<keyword evidence="2" id="KW-0560">Oxidoreductase</keyword>
<dbReference type="InterPro" id="IPR051264">
    <property type="entry name" value="FAD-oxidored/transferase_4"/>
</dbReference>
<dbReference type="InterPro" id="IPR015409">
    <property type="entry name" value="Lactate_DH_C"/>
</dbReference>